<gene>
    <name evidence="1" type="ORF">ACAOBT_LOCUS21120</name>
</gene>
<evidence type="ECO:0000313" key="1">
    <source>
        <dbReference type="EMBL" id="CAH1992815.1"/>
    </source>
</evidence>
<reference evidence="1" key="1">
    <citation type="submission" date="2022-03" db="EMBL/GenBank/DDBJ databases">
        <authorList>
            <person name="Sayadi A."/>
        </authorList>
    </citation>
    <scope>NUCLEOTIDE SEQUENCE</scope>
</reference>
<accession>A0A9P0PPW5</accession>
<name>A0A9P0PPW5_ACAOB</name>
<comment type="caution">
    <text evidence="1">The sequence shown here is derived from an EMBL/GenBank/DDBJ whole genome shotgun (WGS) entry which is preliminary data.</text>
</comment>
<organism evidence="1 2">
    <name type="scientific">Acanthoscelides obtectus</name>
    <name type="common">Bean weevil</name>
    <name type="synonym">Bruchus obtectus</name>
    <dbReference type="NCBI Taxonomy" id="200917"/>
    <lineage>
        <taxon>Eukaryota</taxon>
        <taxon>Metazoa</taxon>
        <taxon>Ecdysozoa</taxon>
        <taxon>Arthropoda</taxon>
        <taxon>Hexapoda</taxon>
        <taxon>Insecta</taxon>
        <taxon>Pterygota</taxon>
        <taxon>Neoptera</taxon>
        <taxon>Endopterygota</taxon>
        <taxon>Coleoptera</taxon>
        <taxon>Polyphaga</taxon>
        <taxon>Cucujiformia</taxon>
        <taxon>Chrysomeloidea</taxon>
        <taxon>Chrysomelidae</taxon>
        <taxon>Bruchinae</taxon>
        <taxon>Bruchini</taxon>
        <taxon>Acanthoscelides</taxon>
    </lineage>
</organism>
<protein>
    <submittedName>
        <fullName evidence="1">Uncharacterized protein</fullName>
    </submittedName>
</protein>
<proteinExistence type="predicted"/>
<dbReference type="Proteomes" id="UP001152888">
    <property type="component" value="Unassembled WGS sequence"/>
</dbReference>
<dbReference type="AlphaFoldDB" id="A0A9P0PPW5"/>
<sequence length="37" mass="4236">MKLYPGQVCFAGMPNLKEGMFHWLMNRSDRPCSSVTC</sequence>
<keyword evidence="2" id="KW-1185">Reference proteome</keyword>
<evidence type="ECO:0000313" key="2">
    <source>
        <dbReference type="Proteomes" id="UP001152888"/>
    </source>
</evidence>
<dbReference type="EMBL" id="CAKOFQ010007157">
    <property type="protein sequence ID" value="CAH1992815.1"/>
    <property type="molecule type" value="Genomic_DNA"/>
</dbReference>